<dbReference type="Pfam" id="PF12937">
    <property type="entry name" value="F-box-like"/>
    <property type="match status" value="1"/>
</dbReference>
<dbReference type="InterPro" id="IPR001810">
    <property type="entry name" value="F-box_dom"/>
</dbReference>
<dbReference type="PRINTS" id="PR01415">
    <property type="entry name" value="ANKYRIN"/>
</dbReference>
<dbReference type="SUPFAM" id="SSF81383">
    <property type="entry name" value="F-box domain"/>
    <property type="match status" value="1"/>
</dbReference>
<evidence type="ECO:0000313" key="5">
    <source>
        <dbReference type="EMBL" id="KAJ5461375.1"/>
    </source>
</evidence>
<dbReference type="PANTHER" id="PTHR24126">
    <property type="entry name" value="ANKYRIN REPEAT, PH AND SEC7 DOMAIN CONTAINING PROTEIN SECG-RELATED"/>
    <property type="match status" value="1"/>
</dbReference>
<dbReference type="SUPFAM" id="SSF48403">
    <property type="entry name" value="Ankyrin repeat"/>
    <property type="match status" value="1"/>
</dbReference>
<feature type="repeat" description="ANK" evidence="3">
    <location>
        <begin position="320"/>
        <end position="356"/>
    </location>
</feature>
<dbReference type="EMBL" id="JAPVEA010000002">
    <property type="protein sequence ID" value="KAJ5461375.1"/>
    <property type="molecule type" value="Genomic_DNA"/>
</dbReference>
<keyword evidence="1" id="KW-0677">Repeat</keyword>
<dbReference type="PROSITE" id="PS50181">
    <property type="entry name" value="FBOX"/>
    <property type="match status" value="1"/>
</dbReference>
<sequence length="421" mass="46439">MGHIDGLVQPVWLGHHTTEQLRSPVSLGILPCELVLEIADYLEIGSLSRLSRTCRGLHRLLDAEITKQAPQSSLAPRSHYEARFVYDDDHQHGVDFPSFRVHWGPTFDHSVASCRRWIPPAFIPTRFEPFGQAIYRGNFAAVKSLLERGVNPNSYLVNGATMLSIAVESGNMDIVTLLLRLGARPCLKDPGLHTSPLDRAARKGDPDVLHALLLTGCKVNSCITLHDAILYRKEIVELLIPLMDRSRFNLTNAGGQTALHVAMRDAYVDTAMYLIGLPDIDLDIQDRHGLTALHFALHRHILVQALLEAGADINITMPRGGQNALHVALKTVAASELPPILRELLQHGADVNCLSSYGTPMHCAVRTRAKSVVEVLLYDSPTPPDLTITDSHGKTPIDLAVDIGGYEIGYLLRKDQYRLSV</sequence>
<dbReference type="PANTHER" id="PTHR24126:SF14">
    <property type="entry name" value="ANK_REP_REGION DOMAIN-CONTAINING PROTEIN"/>
    <property type="match status" value="1"/>
</dbReference>
<evidence type="ECO:0000256" key="2">
    <source>
        <dbReference type="ARBA" id="ARBA00023043"/>
    </source>
</evidence>
<proteinExistence type="predicted"/>
<evidence type="ECO:0000313" key="6">
    <source>
        <dbReference type="Proteomes" id="UP001213681"/>
    </source>
</evidence>
<protein>
    <recommendedName>
        <fullName evidence="4">F-box domain-containing protein</fullName>
    </recommendedName>
</protein>
<keyword evidence="6" id="KW-1185">Reference proteome</keyword>
<dbReference type="RefSeq" id="XP_056770417.1">
    <property type="nucleotide sequence ID" value="XM_056906310.1"/>
</dbReference>
<dbReference type="PROSITE" id="PS50297">
    <property type="entry name" value="ANK_REP_REGION"/>
    <property type="match status" value="2"/>
</dbReference>
<evidence type="ECO:0000256" key="1">
    <source>
        <dbReference type="ARBA" id="ARBA00022737"/>
    </source>
</evidence>
<comment type="caution">
    <text evidence="5">The sequence shown here is derived from an EMBL/GenBank/DDBJ whole genome shotgun (WGS) entry which is preliminary data.</text>
</comment>
<evidence type="ECO:0000256" key="3">
    <source>
        <dbReference type="PROSITE-ProRule" id="PRU00023"/>
    </source>
</evidence>
<dbReference type="SMART" id="SM00248">
    <property type="entry name" value="ANK"/>
    <property type="match status" value="7"/>
</dbReference>
<dbReference type="Pfam" id="PF13857">
    <property type="entry name" value="Ank_5"/>
    <property type="match status" value="1"/>
</dbReference>
<dbReference type="Gene3D" id="1.25.40.20">
    <property type="entry name" value="Ankyrin repeat-containing domain"/>
    <property type="match status" value="2"/>
</dbReference>
<dbReference type="Proteomes" id="UP001213681">
    <property type="component" value="Unassembled WGS sequence"/>
</dbReference>
<gene>
    <name evidence="5" type="ORF">N7458_002927</name>
</gene>
<feature type="repeat" description="ANK" evidence="3">
    <location>
        <begin position="158"/>
        <end position="190"/>
    </location>
</feature>
<dbReference type="Pfam" id="PF12796">
    <property type="entry name" value="Ank_2"/>
    <property type="match status" value="2"/>
</dbReference>
<dbReference type="InterPro" id="IPR036770">
    <property type="entry name" value="Ankyrin_rpt-contain_sf"/>
</dbReference>
<name>A0AAD6CGP5_9EURO</name>
<dbReference type="InterPro" id="IPR036047">
    <property type="entry name" value="F-box-like_dom_sf"/>
</dbReference>
<feature type="domain" description="F-box" evidence="4">
    <location>
        <begin position="24"/>
        <end position="69"/>
    </location>
</feature>
<reference evidence="5" key="1">
    <citation type="submission" date="2022-12" db="EMBL/GenBank/DDBJ databases">
        <authorList>
            <person name="Petersen C."/>
        </authorList>
    </citation>
    <scope>NUCLEOTIDE SEQUENCE</scope>
    <source>
        <strain evidence="5">IBT 16125</strain>
    </source>
</reference>
<accession>A0AAD6CGP5</accession>
<dbReference type="PROSITE" id="PS50088">
    <property type="entry name" value="ANK_REPEAT"/>
    <property type="match status" value="2"/>
</dbReference>
<dbReference type="AlphaFoldDB" id="A0AAD6CGP5"/>
<organism evidence="5 6">
    <name type="scientific">Penicillium daleae</name>
    <dbReference type="NCBI Taxonomy" id="63821"/>
    <lineage>
        <taxon>Eukaryota</taxon>
        <taxon>Fungi</taxon>
        <taxon>Dikarya</taxon>
        <taxon>Ascomycota</taxon>
        <taxon>Pezizomycotina</taxon>
        <taxon>Eurotiomycetes</taxon>
        <taxon>Eurotiomycetidae</taxon>
        <taxon>Eurotiales</taxon>
        <taxon>Aspergillaceae</taxon>
        <taxon>Penicillium</taxon>
    </lineage>
</organism>
<keyword evidence="2 3" id="KW-0040">ANK repeat</keyword>
<evidence type="ECO:0000259" key="4">
    <source>
        <dbReference type="PROSITE" id="PS50181"/>
    </source>
</evidence>
<reference evidence="5" key="2">
    <citation type="journal article" date="2023" name="IMA Fungus">
        <title>Comparative genomic study of the Penicillium genus elucidates a diverse pangenome and 15 lateral gene transfer events.</title>
        <authorList>
            <person name="Petersen C."/>
            <person name="Sorensen T."/>
            <person name="Nielsen M.R."/>
            <person name="Sondergaard T.E."/>
            <person name="Sorensen J.L."/>
            <person name="Fitzpatrick D.A."/>
            <person name="Frisvad J.C."/>
            <person name="Nielsen K.L."/>
        </authorList>
    </citation>
    <scope>NUCLEOTIDE SEQUENCE</scope>
    <source>
        <strain evidence="5">IBT 16125</strain>
    </source>
</reference>
<dbReference type="GeneID" id="81596553"/>
<dbReference type="InterPro" id="IPR002110">
    <property type="entry name" value="Ankyrin_rpt"/>
</dbReference>